<evidence type="ECO:0000313" key="9">
    <source>
        <dbReference type="Proteomes" id="UP000479531"/>
    </source>
</evidence>
<dbReference type="Proteomes" id="UP000479531">
    <property type="component" value="Unassembled WGS sequence"/>
</dbReference>
<evidence type="ECO:0000313" key="7">
    <source>
        <dbReference type="Proteomes" id="UP000283586"/>
    </source>
</evidence>
<sequence>MIFIIDAGFIIAFLLFLCGGGYITLVRLLYYKMAGLSRKFTKFIFTNLVEKVYRCVVNGRFPGTLGKHRKSAYILFY</sequence>
<reference evidence="6 7" key="1">
    <citation type="submission" date="2018-08" db="EMBL/GenBank/DDBJ databases">
        <title>A genome reference for cultivated species of the human gut microbiota.</title>
        <authorList>
            <person name="Zou Y."/>
            <person name="Xue W."/>
            <person name="Luo G."/>
        </authorList>
    </citation>
    <scope>NUCLEOTIDE SEQUENCE [LARGE SCALE GENOMIC DNA]</scope>
    <source>
        <strain evidence="5 7">AF31-21AC</strain>
        <strain evidence="4 8">AM22-21LB</strain>
        <strain evidence="3 6">AM37-1AC</strain>
    </source>
</reference>
<dbReference type="AlphaFoldDB" id="A0A3R6D579"/>
<proteinExistence type="predicted"/>
<evidence type="ECO:0000313" key="2">
    <source>
        <dbReference type="EMBL" id="MVQ44869.1"/>
    </source>
</evidence>
<dbReference type="Proteomes" id="UP000284051">
    <property type="component" value="Unassembled WGS sequence"/>
</dbReference>
<evidence type="ECO:0000313" key="4">
    <source>
        <dbReference type="EMBL" id="RHG28260.1"/>
    </source>
</evidence>
<evidence type="ECO:0000256" key="1">
    <source>
        <dbReference type="SAM" id="Phobius"/>
    </source>
</evidence>
<reference evidence="2 9" key="2">
    <citation type="submission" date="2019-10" db="EMBL/GenBank/DDBJ databases">
        <title>Roseburia spp. ameliorate alcoholic fatty liver via restoration of gut barrier function.</title>
        <authorList>
            <person name="Seo B."/>
            <person name="Ko G."/>
        </authorList>
    </citation>
    <scope>NUCLEOTIDE SEQUENCE [LARGE SCALE GENOMIC DNA]</scope>
    <source>
        <strain evidence="2 9">SNUG30017</strain>
    </source>
</reference>
<dbReference type="Proteomes" id="UP000283513">
    <property type="component" value="Unassembled WGS sequence"/>
</dbReference>
<keyword evidence="1" id="KW-0472">Membrane</keyword>
<protein>
    <submittedName>
        <fullName evidence="3">Uncharacterized protein</fullName>
    </submittedName>
</protein>
<keyword evidence="1" id="KW-1133">Transmembrane helix</keyword>
<comment type="caution">
    <text evidence="3">The sequence shown here is derived from an EMBL/GenBank/DDBJ whole genome shotgun (WGS) entry which is preliminary data.</text>
</comment>
<dbReference type="EMBL" id="WGGT01000003">
    <property type="protein sequence ID" value="MVQ44869.1"/>
    <property type="molecule type" value="Genomic_DNA"/>
</dbReference>
<evidence type="ECO:0000313" key="8">
    <source>
        <dbReference type="Proteomes" id="UP000284051"/>
    </source>
</evidence>
<evidence type="ECO:0000313" key="5">
    <source>
        <dbReference type="EMBL" id="RHN11086.1"/>
    </source>
</evidence>
<accession>A0A3R6D579</accession>
<evidence type="ECO:0000313" key="6">
    <source>
        <dbReference type="Proteomes" id="UP000283513"/>
    </source>
</evidence>
<dbReference type="EMBL" id="QRQN01000003">
    <property type="protein sequence ID" value="RHN11086.1"/>
    <property type="molecule type" value="Genomic_DNA"/>
</dbReference>
<feature type="transmembrane region" description="Helical" evidence="1">
    <location>
        <begin position="6"/>
        <end position="30"/>
    </location>
</feature>
<gene>
    <name evidence="4" type="ORF">DW264_10040</name>
    <name evidence="3" type="ORF">DW856_04205</name>
    <name evidence="5" type="ORF">DWZ31_03265</name>
    <name evidence="2" type="ORF">GCK47_03850</name>
</gene>
<evidence type="ECO:0000313" key="3">
    <source>
        <dbReference type="EMBL" id="RHC19104.1"/>
    </source>
</evidence>
<name>A0A3R6D579_9FIRM</name>
<organism evidence="3 6">
    <name type="scientific">Roseburia intestinalis</name>
    <dbReference type="NCBI Taxonomy" id="166486"/>
    <lineage>
        <taxon>Bacteria</taxon>
        <taxon>Bacillati</taxon>
        <taxon>Bacillota</taxon>
        <taxon>Clostridia</taxon>
        <taxon>Lachnospirales</taxon>
        <taxon>Lachnospiraceae</taxon>
        <taxon>Roseburia</taxon>
    </lineage>
</organism>
<dbReference type="Proteomes" id="UP000283586">
    <property type="component" value="Unassembled WGS sequence"/>
</dbReference>
<dbReference type="EMBL" id="QRID01000008">
    <property type="protein sequence ID" value="RHG28260.1"/>
    <property type="molecule type" value="Genomic_DNA"/>
</dbReference>
<dbReference type="EMBL" id="QSHO01000003">
    <property type="protein sequence ID" value="RHC19104.1"/>
    <property type="molecule type" value="Genomic_DNA"/>
</dbReference>
<keyword evidence="1" id="KW-0812">Transmembrane</keyword>